<reference evidence="6 7" key="1">
    <citation type="submission" date="2018-03" db="EMBL/GenBank/DDBJ databases">
        <title>Genomic Encyclopedia of Type Strains, Phase III (KMG-III): the genomes of soil and plant-associated and newly described type strains.</title>
        <authorList>
            <person name="Whitman W."/>
        </authorList>
    </citation>
    <scope>NUCLEOTIDE SEQUENCE [LARGE SCALE GENOMIC DNA]</scope>
    <source>
        <strain evidence="6 7">CGMCC 4.7104</strain>
    </source>
</reference>
<sequence>MRGVVATEHEDTGARRQARHVTRRGGGDRVTIAMVARAAGVSVPTVSKVLNGRDAVGPRTRRRVEDALAATGYRRRGRSEPGRAGLVDFVITELDTAWACELLRGAEHEAYRLGARLVLTVTHDRQAHPREWFRSLASRRTDGVVLVLSSRTRLIAAERLRSIDAPVVVIDQMGGYEHDVPAIGATNWAGGFAATEHLTGLGHRRIGMITGPDDVPCGLERLDGYRAALGRAGLSPDEDLVRRGDFYAGGGRRGAAELLDLPDPPTAVFAGSDQQAMGVYDEARARGLRIPADLSVVGFDDVDMCEWVTPRLTTVRQPLAEMAVLAVRDVLERAHAPGEPPPRLELSTRLVVRESTAPWRPPPARARAARRRR</sequence>
<dbReference type="CDD" id="cd01392">
    <property type="entry name" value="HTH_LacI"/>
    <property type="match status" value="1"/>
</dbReference>
<name>A0A2T0MT12_9ACTN</name>
<keyword evidence="1" id="KW-0805">Transcription regulation</keyword>
<dbReference type="InterPro" id="IPR000843">
    <property type="entry name" value="HTH_LacI"/>
</dbReference>
<dbReference type="PANTHER" id="PTHR30146:SF153">
    <property type="entry name" value="LACTOSE OPERON REPRESSOR"/>
    <property type="match status" value="1"/>
</dbReference>
<dbReference type="PROSITE" id="PS50932">
    <property type="entry name" value="HTH_LACI_2"/>
    <property type="match status" value="1"/>
</dbReference>
<dbReference type="SUPFAM" id="SSF53822">
    <property type="entry name" value="Periplasmic binding protein-like I"/>
    <property type="match status" value="1"/>
</dbReference>
<comment type="caution">
    <text evidence="6">The sequence shown here is derived from an EMBL/GenBank/DDBJ whole genome shotgun (WGS) entry which is preliminary data.</text>
</comment>
<dbReference type="GO" id="GO:0003700">
    <property type="term" value="F:DNA-binding transcription factor activity"/>
    <property type="evidence" value="ECO:0007669"/>
    <property type="project" value="TreeGrafter"/>
</dbReference>
<evidence type="ECO:0000313" key="6">
    <source>
        <dbReference type="EMBL" id="PRX61704.1"/>
    </source>
</evidence>
<feature type="domain" description="HTH lacI-type" evidence="5">
    <location>
        <begin position="30"/>
        <end position="82"/>
    </location>
</feature>
<dbReference type="SMART" id="SM00354">
    <property type="entry name" value="HTH_LACI"/>
    <property type="match status" value="1"/>
</dbReference>
<keyword evidence="2" id="KW-0238">DNA-binding</keyword>
<evidence type="ECO:0000313" key="7">
    <source>
        <dbReference type="Proteomes" id="UP000238312"/>
    </source>
</evidence>
<dbReference type="Gene3D" id="1.10.260.40">
    <property type="entry name" value="lambda repressor-like DNA-binding domains"/>
    <property type="match status" value="1"/>
</dbReference>
<dbReference type="SUPFAM" id="SSF47413">
    <property type="entry name" value="lambda repressor-like DNA-binding domains"/>
    <property type="match status" value="1"/>
</dbReference>
<protein>
    <submittedName>
        <fullName evidence="6">LacI family transcriptional regulator</fullName>
    </submittedName>
</protein>
<proteinExistence type="predicted"/>
<keyword evidence="3" id="KW-0804">Transcription</keyword>
<dbReference type="GO" id="GO:0000976">
    <property type="term" value="F:transcription cis-regulatory region binding"/>
    <property type="evidence" value="ECO:0007669"/>
    <property type="project" value="TreeGrafter"/>
</dbReference>
<dbReference type="OrthoDB" id="3227375at2"/>
<dbReference type="EMBL" id="PVNG01000014">
    <property type="protein sequence ID" value="PRX61704.1"/>
    <property type="molecule type" value="Genomic_DNA"/>
</dbReference>
<dbReference type="AlphaFoldDB" id="A0A2T0MT12"/>
<keyword evidence="7" id="KW-1185">Reference proteome</keyword>
<organism evidence="6 7">
    <name type="scientific">Nonomuraea fuscirosea</name>
    <dbReference type="NCBI Taxonomy" id="1291556"/>
    <lineage>
        <taxon>Bacteria</taxon>
        <taxon>Bacillati</taxon>
        <taxon>Actinomycetota</taxon>
        <taxon>Actinomycetes</taxon>
        <taxon>Streptosporangiales</taxon>
        <taxon>Streptosporangiaceae</taxon>
        <taxon>Nonomuraea</taxon>
    </lineage>
</organism>
<dbReference type="Gene3D" id="3.40.50.2300">
    <property type="match status" value="2"/>
</dbReference>
<accession>A0A2T0MT12</accession>
<evidence type="ECO:0000259" key="5">
    <source>
        <dbReference type="PROSITE" id="PS50932"/>
    </source>
</evidence>
<dbReference type="InterPro" id="IPR010982">
    <property type="entry name" value="Lambda_DNA-bd_dom_sf"/>
</dbReference>
<dbReference type="Pfam" id="PF00356">
    <property type="entry name" value="LacI"/>
    <property type="match status" value="1"/>
</dbReference>
<dbReference type="PANTHER" id="PTHR30146">
    <property type="entry name" value="LACI-RELATED TRANSCRIPTIONAL REPRESSOR"/>
    <property type="match status" value="1"/>
</dbReference>
<dbReference type="Pfam" id="PF13377">
    <property type="entry name" value="Peripla_BP_3"/>
    <property type="match status" value="1"/>
</dbReference>
<evidence type="ECO:0000256" key="2">
    <source>
        <dbReference type="ARBA" id="ARBA00023125"/>
    </source>
</evidence>
<evidence type="ECO:0000256" key="1">
    <source>
        <dbReference type="ARBA" id="ARBA00023015"/>
    </source>
</evidence>
<dbReference type="InterPro" id="IPR046335">
    <property type="entry name" value="LacI/GalR-like_sensor"/>
</dbReference>
<evidence type="ECO:0000256" key="4">
    <source>
        <dbReference type="SAM" id="MobiDB-lite"/>
    </source>
</evidence>
<dbReference type="Proteomes" id="UP000238312">
    <property type="component" value="Unassembled WGS sequence"/>
</dbReference>
<evidence type="ECO:0000256" key="3">
    <source>
        <dbReference type="ARBA" id="ARBA00023163"/>
    </source>
</evidence>
<dbReference type="InterPro" id="IPR028082">
    <property type="entry name" value="Peripla_BP_I"/>
</dbReference>
<feature type="region of interest" description="Disordered" evidence="4">
    <location>
        <begin position="1"/>
        <end position="26"/>
    </location>
</feature>
<gene>
    <name evidence="6" type="ORF">B0I32_11473</name>
</gene>